<gene>
    <name evidence="2" type="ORF">CLAC_01530</name>
</gene>
<organism evidence="2 3">
    <name type="scientific">Corynebacterium lactis RW2-5</name>
    <dbReference type="NCBI Taxonomy" id="1408189"/>
    <lineage>
        <taxon>Bacteria</taxon>
        <taxon>Bacillati</taxon>
        <taxon>Actinomycetota</taxon>
        <taxon>Actinomycetes</taxon>
        <taxon>Mycobacteriales</taxon>
        <taxon>Corynebacteriaceae</taxon>
        <taxon>Corynebacterium</taxon>
    </lineage>
</organism>
<dbReference type="PANTHER" id="PTHR37814:SF1">
    <property type="entry name" value="MEMBRANE PROTEIN"/>
    <property type="match status" value="1"/>
</dbReference>
<keyword evidence="1" id="KW-0472">Membrane</keyword>
<feature type="transmembrane region" description="Helical" evidence="1">
    <location>
        <begin position="299"/>
        <end position="318"/>
    </location>
</feature>
<evidence type="ECO:0000256" key="1">
    <source>
        <dbReference type="SAM" id="Phobius"/>
    </source>
</evidence>
<name>A0A0K2GYS5_9CORY</name>
<dbReference type="PANTHER" id="PTHR37814">
    <property type="entry name" value="CONSERVED MEMBRANE PROTEIN"/>
    <property type="match status" value="1"/>
</dbReference>
<evidence type="ECO:0000313" key="3">
    <source>
        <dbReference type="Proteomes" id="UP000058446"/>
    </source>
</evidence>
<dbReference type="PATRIC" id="fig|1408189.4.peg.305"/>
<evidence type="ECO:0000313" key="2">
    <source>
        <dbReference type="EMBL" id="ALA66631.1"/>
    </source>
</evidence>
<keyword evidence="1" id="KW-0812">Transmembrane</keyword>
<dbReference type="KEGG" id="clw:CLAC_01530"/>
<protein>
    <submittedName>
        <fullName evidence="2">Membrane protein</fullName>
    </submittedName>
</protein>
<dbReference type="AlphaFoldDB" id="A0A0K2GYS5"/>
<feature type="transmembrane region" description="Helical" evidence="1">
    <location>
        <begin position="83"/>
        <end position="103"/>
    </location>
</feature>
<sequence>MVMKVLRVAFAFVGIIVGAGFATGQEIMQYFVAFGINGIWGAVLSAVIMSVWAMIILQLGSYFRAAEHGEVFRRVSHPIFSRVLDIGVVITLFATGFVMFAGAGANMNQQWGTPVWVGAVIMVAITIAAGFLDVDRVTTVIGSITPFIVAFIVLASIYTLAFTDPTPMAERADAVAAVATTLPHWTVAAVNYVGFNLMVAVSMAIVIGGNMFHPRVAGVGGFFGGLIYSALLLISALTLYYTVGTVATDAVPMLSVINRLHPWLGQAMAVVIFGMIFNTALGMFYALARRLTASRPERFHVVYVATVVLGFILSFVGFQNLIGWVYPVLGYIGLLLIAVMLVAWLRGRGRISEEASRRGRISRLLAVGDRSEARREIEDSNLSAAQVREAIEDGQVGGA</sequence>
<dbReference type="RefSeq" id="WP_053411407.1">
    <property type="nucleotide sequence ID" value="NZ_CP006841.1"/>
</dbReference>
<feature type="transmembrane region" description="Helical" evidence="1">
    <location>
        <begin position="219"/>
        <end position="243"/>
    </location>
</feature>
<proteinExistence type="predicted"/>
<feature type="transmembrane region" description="Helical" evidence="1">
    <location>
        <begin position="40"/>
        <end position="63"/>
    </location>
</feature>
<dbReference type="Proteomes" id="UP000058446">
    <property type="component" value="Chromosome"/>
</dbReference>
<feature type="transmembrane region" description="Helical" evidence="1">
    <location>
        <begin position="263"/>
        <end position="287"/>
    </location>
</feature>
<dbReference type="STRING" id="1408189.CLAC_01530"/>
<dbReference type="InterPro" id="IPR038728">
    <property type="entry name" value="YkvI-like"/>
</dbReference>
<dbReference type="EMBL" id="CP006841">
    <property type="protein sequence ID" value="ALA66631.1"/>
    <property type="molecule type" value="Genomic_DNA"/>
</dbReference>
<accession>A0A0K2GYS5</accession>
<reference evidence="2 3" key="1">
    <citation type="submission" date="2013-10" db="EMBL/GenBank/DDBJ databases">
        <title>Complete genome sequence of Corynebacterium lactis DSM 45799(T), isolated from raw cow milk.</title>
        <authorList>
            <person name="Ruckert C."/>
            <person name="Albersmeier A."/>
            <person name="Lipski A."/>
            <person name="Kalinowski J."/>
        </authorList>
    </citation>
    <scope>NUCLEOTIDE SEQUENCE [LARGE SCALE GENOMIC DNA]</scope>
    <source>
        <strain evidence="2 3">RW2-5</strain>
    </source>
</reference>
<dbReference type="OrthoDB" id="4424890at2"/>
<feature type="transmembrane region" description="Helical" evidence="1">
    <location>
        <begin position="144"/>
        <end position="162"/>
    </location>
</feature>
<keyword evidence="1" id="KW-1133">Transmembrane helix</keyword>
<feature type="transmembrane region" description="Helical" evidence="1">
    <location>
        <begin position="182"/>
        <end position="207"/>
    </location>
</feature>
<keyword evidence="3" id="KW-1185">Reference proteome</keyword>
<feature type="transmembrane region" description="Helical" evidence="1">
    <location>
        <begin position="115"/>
        <end position="132"/>
    </location>
</feature>
<feature type="transmembrane region" description="Helical" evidence="1">
    <location>
        <begin position="324"/>
        <end position="345"/>
    </location>
</feature>